<dbReference type="Gene3D" id="3.40.50.1820">
    <property type="entry name" value="alpha/beta hydrolase"/>
    <property type="match status" value="2"/>
</dbReference>
<accession>A0AA39R9M0</accession>
<dbReference type="PANTHER" id="PTHR42103:SF2">
    <property type="entry name" value="AB HYDROLASE-1 DOMAIN-CONTAINING PROTEIN"/>
    <property type="match status" value="1"/>
</dbReference>
<organism evidence="2 3">
    <name type="scientific">Cladonia borealis</name>
    <dbReference type="NCBI Taxonomy" id="184061"/>
    <lineage>
        <taxon>Eukaryota</taxon>
        <taxon>Fungi</taxon>
        <taxon>Dikarya</taxon>
        <taxon>Ascomycota</taxon>
        <taxon>Pezizomycotina</taxon>
        <taxon>Lecanoromycetes</taxon>
        <taxon>OSLEUM clade</taxon>
        <taxon>Lecanoromycetidae</taxon>
        <taxon>Lecanorales</taxon>
        <taxon>Lecanorineae</taxon>
        <taxon>Cladoniaceae</taxon>
        <taxon>Cladonia</taxon>
    </lineage>
</organism>
<evidence type="ECO:0000256" key="1">
    <source>
        <dbReference type="SAM" id="MobiDB-lite"/>
    </source>
</evidence>
<name>A0AA39R9M0_9LECA</name>
<dbReference type="InterPro" id="IPR029058">
    <property type="entry name" value="AB_hydrolase_fold"/>
</dbReference>
<evidence type="ECO:0000313" key="3">
    <source>
        <dbReference type="Proteomes" id="UP001166286"/>
    </source>
</evidence>
<evidence type="ECO:0000313" key="2">
    <source>
        <dbReference type="EMBL" id="KAK0516335.1"/>
    </source>
</evidence>
<keyword evidence="3" id="KW-1185">Reference proteome</keyword>
<dbReference type="PANTHER" id="PTHR42103">
    <property type="entry name" value="ALPHA/BETA-HYDROLASES SUPERFAMILY PROTEIN"/>
    <property type="match status" value="1"/>
</dbReference>
<protein>
    <submittedName>
        <fullName evidence="2">Uncharacterized protein</fullName>
    </submittedName>
</protein>
<gene>
    <name evidence="2" type="ORF">JMJ35_000938</name>
</gene>
<dbReference type="EMBL" id="JAFEKC020000002">
    <property type="protein sequence ID" value="KAK0516335.1"/>
    <property type="molecule type" value="Genomic_DNA"/>
</dbReference>
<reference evidence="2" key="1">
    <citation type="submission" date="2023-03" db="EMBL/GenBank/DDBJ databases">
        <title>Complete genome of Cladonia borealis.</title>
        <authorList>
            <person name="Park H."/>
        </authorList>
    </citation>
    <scope>NUCLEOTIDE SEQUENCE</scope>
    <source>
        <strain evidence="2">ANT050790</strain>
    </source>
</reference>
<feature type="compositionally biased region" description="Basic and acidic residues" evidence="1">
    <location>
        <begin position="256"/>
        <end position="266"/>
    </location>
</feature>
<sequence length="413" mass="46364">MLPEPTFTFTIPSVHDDTPLDCRIYNPPHKVLNSIDSDEQWHPRGAIFAHPYAPLGGCFDDGVVLSVTAEVLKQGFVVGTFNFRGAGSSQGRTSWQAKPEIDDYVSFIGFFVHYMDSLRQSVSHLPSERIFEPTLSPIQSAYNTFPEPDATTATQGIKLVLGGYSYGALIAMQLPTLEVILKRFQSVAKGTAEAEARLRAVSLAAQWSKDAHLQHEKRQVGRAGSCEKIRNSARSMAVAMGGDESEPGSRRHSHDSRRSLDAVRRSVERGRRKLGLKRHYYMMSEEALIEESLTSTNVPTPQTCYLLISPPLHLVTTIITMFSSLIRMNTPYSEEKICYSPTLMVYGDKDFFTSQKRYRKWAELLMAKPGSRFQFHEVAGAGHFYRENGVEPELRRCIREWIQTVTHGPALGD</sequence>
<feature type="region of interest" description="Disordered" evidence="1">
    <location>
        <begin position="238"/>
        <end position="266"/>
    </location>
</feature>
<comment type="caution">
    <text evidence="2">The sequence shown here is derived from an EMBL/GenBank/DDBJ whole genome shotgun (WGS) entry which is preliminary data.</text>
</comment>
<proteinExistence type="predicted"/>
<dbReference type="Proteomes" id="UP001166286">
    <property type="component" value="Unassembled WGS sequence"/>
</dbReference>
<dbReference type="AlphaFoldDB" id="A0AA39R9M0"/>
<dbReference type="SUPFAM" id="SSF53474">
    <property type="entry name" value="alpha/beta-Hydrolases"/>
    <property type="match status" value="1"/>
</dbReference>